<evidence type="ECO:0000256" key="9">
    <source>
        <dbReference type="SAM" id="Phobius"/>
    </source>
</evidence>
<proteinExistence type="inferred from homology"/>
<accession>A0A8J5GYN9</accession>
<dbReference type="GO" id="GO:0080143">
    <property type="term" value="P:regulation of amino acid export"/>
    <property type="evidence" value="ECO:0007669"/>
    <property type="project" value="InterPro"/>
</dbReference>
<comment type="caution">
    <text evidence="10">The sequence shown here is derived from an EMBL/GenBank/DDBJ whole genome shotgun (WGS) entry which is preliminary data.</text>
</comment>
<dbReference type="GO" id="GO:0006865">
    <property type="term" value="P:amino acid transport"/>
    <property type="evidence" value="ECO:0007669"/>
    <property type="project" value="UniProtKB-KW"/>
</dbReference>
<evidence type="ECO:0000256" key="3">
    <source>
        <dbReference type="ARBA" id="ARBA00022448"/>
    </source>
</evidence>
<evidence type="ECO:0000256" key="8">
    <source>
        <dbReference type="SAM" id="MobiDB-lite"/>
    </source>
</evidence>
<comment type="subcellular location">
    <subcellularLocation>
        <location evidence="1">Membrane</location>
        <topology evidence="1">Single-pass membrane protein</topology>
    </subcellularLocation>
</comment>
<evidence type="ECO:0000313" key="11">
    <source>
        <dbReference type="Proteomes" id="UP000734854"/>
    </source>
</evidence>
<dbReference type="InterPro" id="IPR040359">
    <property type="entry name" value="GDU"/>
</dbReference>
<evidence type="ECO:0000256" key="6">
    <source>
        <dbReference type="ARBA" id="ARBA00022989"/>
    </source>
</evidence>
<evidence type="ECO:0000256" key="5">
    <source>
        <dbReference type="ARBA" id="ARBA00022970"/>
    </source>
</evidence>
<dbReference type="PANTHER" id="PTHR33228:SF82">
    <property type="entry name" value="OS06G0654400 PROTEIN"/>
    <property type="match status" value="1"/>
</dbReference>
<keyword evidence="6 9" id="KW-1133">Transmembrane helix</keyword>
<keyword evidence="4 9" id="KW-0812">Transmembrane</keyword>
<feature type="region of interest" description="Disordered" evidence="8">
    <location>
        <begin position="1"/>
        <end position="27"/>
    </location>
</feature>
<feature type="transmembrane region" description="Helical" evidence="9">
    <location>
        <begin position="37"/>
        <end position="61"/>
    </location>
</feature>
<keyword evidence="7 9" id="KW-0472">Membrane</keyword>
<keyword evidence="5" id="KW-0029">Amino-acid transport</keyword>
<comment type="similarity">
    <text evidence="2">Belongs to the GLUTAMINE DUMPER 1 (TC 9.B.60) family.</text>
</comment>
<sequence>MRPMNGFHSSAAVAPPPTATHRPTSLPHSALHSPVPYLFGGLAVMLGLIGLALLILACSYWKLAGYLDSEGNASGGRGSGADPEAADAACAVRVKCPRDFEERFVVIMAGDCKPTFLATPTAGVSSASSFANRSDDAEDAAAVTDGKKTETTVSSPPGDATQGARVTD</sequence>
<gene>
    <name evidence="10" type="ORF">ZIOFF_020286</name>
</gene>
<protein>
    <submittedName>
        <fullName evidence="10">Uncharacterized protein</fullName>
    </submittedName>
</protein>
<dbReference type="PANTHER" id="PTHR33228">
    <property type="entry name" value="PROTEIN GLUTAMINE DUMPER 4-RELATED"/>
    <property type="match status" value="1"/>
</dbReference>
<dbReference type="EMBL" id="JACMSC010000006">
    <property type="protein sequence ID" value="KAG6516911.1"/>
    <property type="molecule type" value="Genomic_DNA"/>
</dbReference>
<keyword evidence="3" id="KW-0813">Transport</keyword>
<name>A0A8J5GYN9_ZINOF</name>
<evidence type="ECO:0000256" key="7">
    <source>
        <dbReference type="ARBA" id="ARBA00023136"/>
    </source>
</evidence>
<evidence type="ECO:0000313" key="10">
    <source>
        <dbReference type="EMBL" id="KAG6516911.1"/>
    </source>
</evidence>
<reference evidence="10 11" key="1">
    <citation type="submission" date="2020-08" db="EMBL/GenBank/DDBJ databases">
        <title>Plant Genome Project.</title>
        <authorList>
            <person name="Zhang R.-G."/>
        </authorList>
    </citation>
    <scope>NUCLEOTIDE SEQUENCE [LARGE SCALE GENOMIC DNA]</scope>
    <source>
        <tissue evidence="10">Rhizome</tissue>
    </source>
</reference>
<keyword evidence="11" id="KW-1185">Reference proteome</keyword>
<dbReference type="Proteomes" id="UP000734854">
    <property type="component" value="Unassembled WGS sequence"/>
</dbReference>
<organism evidence="10 11">
    <name type="scientific">Zingiber officinale</name>
    <name type="common">Ginger</name>
    <name type="synonym">Amomum zingiber</name>
    <dbReference type="NCBI Taxonomy" id="94328"/>
    <lineage>
        <taxon>Eukaryota</taxon>
        <taxon>Viridiplantae</taxon>
        <taxon>Streptophyta</taxon>
        <taxon>Embryophyta</taxon>
        <taxon>Tracheophyta</taxon>
        <taxon>Spermatophyta</taxon>
        <taxon>Magnoliopsida</taxon>
        <taxon>Liliopsida</taxon>
        <taxon>Zingiberales</taxon>
        <taxon>Zingiberaceae</taxon>
        <taxon>Zingiber</taxon>
    </lineage>
</organism>
<evidence type="ECO:0000256" key="4">
    <source>
        <dbReference type="ARBA" id="ARBA00022692"/>
    </source>
</evidence>
<evidence type="ECO:0000256" key="2">
    <source>
        <dbReference type="ARBA" id="ARBA00009977"/>
    </source>
</evidence>
<feature type="compositionally biased region" description="Low complexity" evidence="8">
    <location>
        <begin position="9"/>
        <end position="25"/>
    </location>
</feature>
<dbReference type="GO" id="GO:0016020">
    <property type="term" value="C:membrane"/>
    <property type="evidence" value="ECO:0007669"/>
    <property type="project" value="UniProtKB-SubCell"/>
</dbReference>
<feature type="region of interest" description="Disordered" evidence="8">
    <location>
        <begin position="125"/>
        <end position="168"/>
    </location>
</feature>
<dbReference type="AlphaFoldDB" id="A0A8J5GYN9"/>
<evidence type="ECO:0000256" key="1">
    <source>
        <dbReference type="ARBA" id="ARBA00004167"/>
    </source>
</evidence>
<dbReference type="OrthoDB" id="1930784at2759"/>